<evidence type="ECO:0000313" key="5">
    <source>
        <dbReference type="Proteomes" id="UP001501599"/>
    </source>
</evidence>
<dbReference type="SUPFAM" id="SSF46689">
    <property type="entry name" value="Homeodomain-like"/>
    <property type="match status" value="1"/>
</dbReference>
<protein>
    <recommendedName>
        <fullName evidence="3">HTH tetR-type domain-containing protein</fullName>
    </recommendedName>
</protein>
<dbReference type="Gene3D" id="1.10.357.10">
    <property type="entry name" value="Tetracycline Repressor, domain 2"/>
    <property type="match status" value="1"/>
</dbReference>
<dbReference type="Proteomes" id="UP001501599">
    <property type="component" value="Unassembled WGS sequence"/>
</dbReference>
<evidence type="ECO:0000256" key="2">
    <source>
        <dbReference type="PROSITE-ProRule" id="PRU00335"/>
    </source>
</evidence>
<dbReference type="InterPro" id="IPR001647">
    <property type="entry name" value="HTH_TetR"/>
</dbReference>
<dbReference type="PROSITE" id="PS50977">
    <property type="entry name" value="HTH_TETR_2"/>
    <property type="match status" value="1"/>
</dbReference>
<comment type="caution">
    <text evidence="4">The sequence shown here is derived from an EMBL/GenBank/DDBJ whole genome shotgun (WGS) entry which is preliminary data.</text>
</comment>
<feature type="domain" description="HTH tetR-type" evidence="3">
    <location>
        <begin position="1"/>
        <end position="59"/>
    </location>
</feature>
<accession>A0ABN3AJN3</accession>
<name>A0ABN3AJN3_9MICO</name>
<keyword evidence="5" id="KW-1185">Reference proteome</keyword>
<evidence type="ECO:0000313" key="4">
    <source>
        <dbReference type="EMBL" id="GAA2171067.1"/>
    </source>
</evidence>
<feature type="DNA-binding region" description="H-T-H motif" evidence="2">
    <location>
        <begin position="22"/>
        <end position="41"/>
    </location>
</feature>
<sequence length="238" mass="25487">MLDAGVALVERDGLTVGFGHLPLEEIIAAAGVSRASAYRQWGSHEAYVADLVTEVFGRPQYSLGFSPATTASITAGLREHVGLLDTAEGRHAAMLELVRVAAERNFRDLLASSQWRSYESLYVAAASPGDPAHAETLEATARTVEQHFIDTNTGFYQGLLGMLRMRPRAGHSARSIAVATHLVVTGIGHRIRVEPSFADLMVEGPALGGGTTPWHFVAHLTRHAIEPLVEDDSAPADA</sequence>
<dbReference type="InterPro" id="IPR009057">
    <property type="entry name" value="Homeodomain-like_sf"/>
</dbReference>
<keyword evidence="1 2" id="KW-0238">DNA-binding</keyword>
<reference evidence="4 5" key="1">
    <citation type="journal article" date="2019" name="Int. J. Syst. Evol. Microbiol.">
        <title>The Global Catalogue of Microorganisms (GCM) 10K type strain sequencing project: providing services to taxonomists for standard genome sequencing and annotation.</title>
        <authorList>
            <consortium name="The Broad Institute Genomics Platform"/>
            <consortium name="The Broad Institute Genome Sequencing Center for Infectious Disease"/>
            <person name="Wu L."/>
            <person name="Ma J."/>
        </authorList>
    </citation>
    <scope>NUCLEOTIDE SEQUENCE [LARGE SCALE GENOMIC DNA]</scope>
    <source>
        <strain evidence="4 5">JCM 16026</strain>
    </source>
</reference>
<proteinExistence type="predicted"/>
<evidence type="ECO:0000256" key="1">
    <source>
        <dbReference type="ARBA" id="ARBA00023125"/>
    </source>
</evidence>
<gene>
    <name evidence="4" type="ORF">GCM10009846_03600</name>
</gene>
<organism evidence="4 5">
    <name type="scientific">Agrococcus versicolor</name>
    <dbReference type="NCBI Taxonomy" id="501482"/>
    <lineage>
        <taxon>Bacteria</taxon>
        <taxon>Bacillati</taxon>
        <taxon>Actinomycetota</taxon>
        <taxon>Actinomycetes</taxon>
        <taxon>Micrococcales</taxon>
        <taxon>Microbacteriaceae</taxon>
        <taxon>Agrococcus</taxon>
    </lineage>
</organism>
<dbReference type="EMBL" id="BAAAQT010000001">
    <property type="protein sequence ID" value="GAA2171067.1"/>
    <property type="molecule type" value="Genomic_DNA"/>
</dbReference>
<evidence type="ECO:0000259" key="3">
    <source>
        <dbReference type="PROSITE" id="PS50977"/>
    </source>
</evidence>